<sequence>MTCERTLLLFDLNYI</sequence>
<protein>
    <submittedName>
        <fullName evidence="1">Uncharacterized protein</fullName>
    </submittedName>
</protein>
<accession>A0A0A8ZVA0</accession>
<reference evidence="1" key="2">
    <citation type="journal article" date="2015" name="Data Brief">
        <title>Shoot transcriptome of the giant reed, Arundo donax.</title>
        <authorList>
            <person name="Barrero R.A."/>
            <person name="Guerrero F.D."/>
            <person name="Moolhuijzen P."/>
            <person name="Goolsby J.A."/>
            <person name="Tidwell J."/>
            <person name="Bellgard S.E."/>
            <person name="Bellgard M.I."/>
        </authorList>
    </citation>
    <scope>NUCLEOTIDE SEQUENCE</scope>
    <source>
        <tissue evidence="1">Shoot tissue taken approximately 20 cm above the soil surface</tissue>
    </source>
</reference>
<proteinExistence type="predicted"/>
<dbReference type="EMBL" id="GBRH01255149">
    <property type="protein sequence ID" value="JAD42746.1"/>
    <property type="molecule type" value="Transcribed_RNA"/>
</dbReference>
<reference evidence="1" key="1">
    <citation type="submission" date="2014-09" db="EMBL/GenBank/DDBJ databases">
        <authorList>
            <person name="Magalhaes I.L.F."/>
            <person name="Oliveira U."/>
            <person name="Santos F.R."/>
            <person name="Vidigal T.H.D.A."/>
            <person name="Brescovit A.D."/>
            <person name="Santos A.J."/>
        </authorList>
    </citation>
    <scope>NUCLEOTIDE SEQUENCE</scope>
    <source>
        <tissue evidence="1">Shoot tissue taken approximately 20 cm above the soil surface</tissue>
    </source>
</reference>
<organism evidence="1">
    <name type="scientific">Arundo donax</name>
    <name type="common">Giant reed</name>
    <name type="synonym">Donax arundinaceus</name>
    <dbReference type="NCBI Taxonomy" id="35708"/>
    <lineage>
        <taxon>Eukaryota</taxon>
        <taxon>Viridiplantae</taxon>
        <taxon>Streptophyta</taxon>
        <taxon>Embryophyta</taxon>
        <taxon>Tracheophyta</taxon>
        <taxon>Spermatophyta</taxon>
        <taxon>Magnoliopsida</taxon>
        <taxon>Liliopsida</taxon>
        <taxon>Poales</taxon>
        <taxon>Poaceae</taxon>
        <taxon>PACMAD clade</taxon>
        <taxon>Arundinoideae</taxon>
        <taxon>Arundineae</taxon>
        <taxon>Arundo</taxon>
    </lineage>
</organism>
<name>A0A0A8ZVA0_ARUDO</name>
<evidence type="ECO:0000313" key="1">
    <source>
        <dbReference type="EMBL" id="JAD42746.1"/>
    </source>
</evidence>